<keyword evidence="4" id="KW-1185">Reference proteome</keyword>
<feature type="transmembrane region" description="Helical" evidence="2">
    <location>
        <begin position="681"/>
        <end position="699"/>
    </location>
</feature>
<keyword evidence="2" id="KW-1133">Transmembrane helix</keyword>
<organism evidence="3 4">
    <name type="scientific">Nocardioides agariphilus</name>
    <dbReference type="NCBI Taxonomy" id="433664"/>
    <lineage>
        <taxon>Bacteria</taxon>
        <taxon>Bacillati</taxon>
        <taxon>Actinomycetota</taxon>
        <taxon>Actinomycetes</taxon>
        <taxon>Propionibacteriales</taxon>
        <taxon>Nocardioidaceae</taxon>
        <taxon>Nocardioides</taxon>
    </lineage>
</organism>
<feature type="transmembrane region" description="Helical" evidence="2">
    <location>
        <begin position="582"/>
        <end position="613"/>
    </location>
</feature>
<feature type="transmembrane region" description="Helical" evidence="2">
    <location>
        <begin position="706"/>
        <end position="728"/>
    </location>
</feature>
<reference evidence="3" key="1">
    <citation type="submission" date="2020-11" db="EMBL/GenBank/DDBJ databases">
        <title>Nocardioides cynanchi sp. nov., isolated from soil of rhizosphere of Cynanchum wilfordii.</title>
        <authorList>
            <person name="Lee J.-S."/>
            <person name="Suh M.K."/>
            <person name="Kim J.-S."/>
        </authorList>
    </citation>
    <scope>NUCLEOTIDE SEQUENCE</scope>
    <source>
        <strain evidence="3">KCTC 19276</strain>
    </source>
</reference>
<accession>A0A930VIV5</accession>
<dbReference type="PANTHER" id="PTHR43685">
    <property type="entry name" value="GLYCOSYLTRANSFERASE"/>
    <property type="match status" value="1"/>
</dbReference>
<keyword evidence="2" id="KW-0472">Membrane</keyword>
<feature type="transmembrane region" description="Helical" evidence="2">
    <location>
        <begin position="469"/>
        <end position="501"/>
    </location>
</feature>
<dbReference type="InterPro" id="IPR029044">
    <property type="entry name" value="Nucleotide-diphossugar_trans"/>
</dbReference>
<protein>
    <submittedName>
        <fullName evidence="3">Glycosyltransferase</fullName>
    </submittedName>
</protein>
<comment type="caution">
    <text evidence="3">The sequence shown here is derived from an EMBL/GenBank/DDBJ whole genome shotgun (WGS) entry which is preliminary data.</text>
</comment>
<feature type="transmembrane region" description="Helical" evidence="2">
    <location>
        <begin position="775"/>
        <end position="797"/>
    </location>
</feature>
<dbReference type="SUPFAM" id="SSF53448">
    <property type="entry name" value="Nucleotide-diphospho-sugar transferases"/>
    <property type="match status" value="1"/>
</dbReference>
<dbReference type="PANTHER" id="PTHR43685:SF3">
    <property type="entry name" value="SLR2126 PROTEIN"/>
    <property type="match status" value="1"/>
</dbReference>
<evidence type="ECO:0000256" key="1">
    <source>
        <dbReference type="SAM" id="MobiDB-lite"/>
    </source>
</evidence>
<dbReference type="RefSeq" id="WP_194694553.1">
    <property type="nucleotide sequence ID" value="NZ_JADKPO010000001.1"/>
</dbReference>
<feature type="transmembrane region" description="Helical" evidence="2">
    <location>
        <begin position="942"/>
        <end position="963"/>
    </location>
</feature>
<feature type="transmembrane region" description="Helical" evidence="2">
    <location>
        <begin position="740"/>
        <end position="763"/>
    </location>
</feature>
<dbReference type="Proteomes" id="UP000660668">
    <property type="component" value="Unassembled WGS sequence"/>
</dbReference>
<dbReference type="Gene3D" id="3.90.550.10">
    <property type="entry name" value="Spore Coat Polysaccharide Biosynthesis Protein SpsA, Chain A"/>
    <property type="match status" value="1"/>
</dbReference>
<evidence type="ECO:0000313" key="3">
    <source>
        <dbReference type="EMBL" id="MBF4766426.1"/>
    </source>
</evidence>
<dbReference type="EMBL" id="JADKPO010000001">
    <property type="protein sequence ID" value="MBF4766426.1"/>
    <property type="molecule type" value="Genomic_DNA"/>
</dbReference>
<name>A0A930VIV5_9ACTN</name>
<gene>
    <name evidence="3" type="ORF">ISU10_01440</name>
</gene>
<dbReference type="Pfam" id="PF13641">
    <property type="entry name" value="Glyco_tranf_2_3"/>
    <property type="match status" value="1"/>
</dbReference>
<dbReference type="AlphaFoldDB" id="A0A930VIV5"/>
<dbReference type="InterPro" id="IPR050834">
    <property type="entry name" value="Glycosyltransf_2"/>
</dbReference>
<proteinExistence type="predicted"/>
<evidence type="ECO:0000256" key="2">
    <source>
        <dbReference type="SAM" id="Phobius"/>
    </source>
</evidence>
<feature type="transmembrane region" description="Helical" evidence="2">
    <location>
        <begin position="547"/>
        <end position="566"/>
    </location>
</feature>
<feature type="transmembrane region" description="Helical" evidence="2">
    <location>
        <begin position="522"/>
        <end position="541"/>
    </location>
</feature>
<sequence length="988" mass="103953">MNSGPGERVVALVVSHDGARWLPSVIGGLQRQRVRPGRVVAIDTGSKDASADQLEAAFGAEAVVRAPSSTSFPLAVRLGLEHADSEPGRGDWVWILHDDANPAPDALAELLAAAEADPEADVLGPKLREWPSLRRLLEIGVTISATGRRETGLERGEYDQGQHDDVRRVLAVNTAGMLVRRSVLEELGGFDEQLAVFGNDIDFGWRAAAAGHKTVVVPSAVVFHVEAAHRGARRTGLTGRHTHYQERRAALYTLLANAPSRSLPWQVLRLGLGTLLRVVGFLLVRAVGQALDELAALVSLYGSPGQVLAARRDRKRRREAAATPPADVRSLLAPWWLPYRHGLDTVSDLVTALTLQAQDVAERRRAAAAAAELEHAVTPRRPTRAHSAADDDEGPAADSGLVARFLTNPVALGLALFVVLVLFGAREAIGPVSGGGLSAAPSDARDLWRLHLESWHALGQGTAVPAPPYVVVLAAVATLLGGSVSAAVSAILLFAVPVALWGAWRFLRVVGHLSDAAGAPRWLLAVAACTYALVPVVSGAWGDGRLGIVVVTAVLPWLGHAALGFADPEPDRRWRAAWRSGLLLALVAAFTPVAWFFAAALGAALVGVGFGIAPALMRDRSVWGPPAAMVASVPVLLSPWWLPAVVHGAARSLFLDSGRLPEPNFGFEELLGGRLPGDLAAPWWLGFALLVMAVSGLIPSRTRIPVLVVWIVALVAAVTSAALGAVHLDLPMGESRPGLGFFLVVLRGAFVVAAFIAIHGLATRARRTGTSLRRLAPAVLTGLAAIVPLLGLAWFVLEGPGELTDDRDTGIPAYMVQDALRGPAHGILVIRGSVEDGLTYAVRRGDGVTLGEDEILAATPADGRFGAVVEELTSQPRASVVAQLADAGIQYVVLPAPADGDVAAGLDATAGLDQASAEDRSTRAWQVSRDVDEAALDGPTSWWRIALLVLQGIGLLVALVLCAPTSAHSRRRAEAEASDETLPARGTS</sequence>
<feature type="region of interest" description="Disordered" evidence="1">
    <location>
        <begin position="371"/>
        <end position="395"/>
    </location>
</feature>
<keyword evidence="2" id="KW-0812">Transmembrane</keyword>
<feature type="transmembrane region" description="Helical" evidence="2">
    <location>
        <begin position="405"/>
        <end position="425"/>
    </location>
</feature>
<evidence type="ECO:0000313" key="4">
    <source>
        <dbReference type="Proteomes" id="UP000660668"/>
    </source>
</evidence>